<protein>
    <submittedName>
        <fullName evidence="1">Uncharacterized protein</fullName>
    </submittedName>
</protein>
<reference evidence="1 2" key="1">
    <citation type="journal article" date="2017" name="BMC Microbiol.">
        <title>Comparative genomics of Enterococcus spp. isolated from bovine feces.</title>
        <authorList>
            <person name="Beukers A.G."/>
            <person name="Zaheer R."/>
            <person name="Goji N."/>
            <person name="Amoako K.K."/>
            <person name="Chaves A.V."/>
            <person name="Ward M.P."/>
            <person name="McAllister T.A."/>
        </authorList>
    </citation>
    <scope>NUCLEOTIDE SEQUENCE [LARGE SCALE GENOMIC DNA]</scope>
    <source>
        <strain evidence="1 2">F1129D 143</strain>
    </source>
</reference>
<evidence type="ECO:0000313" key="1">
    <source>
        <dbReference type="EMBL" id="OQO71535.1"/>
    </source>
</evidence>
<dbReference type="EMBL" id="MJEA01000001">
    <property type="protein sequence ID" value="OQO71535.1"/>
    <property type="molecule type" value="Genomic_DNA"/>
</dbReference>
<proteinExistence type="predicted"/>
<name>A0A1V8YM16_9ENTE</name>
<evidence type="ECO:0000313" key="2">
    <source>
        <dbReference type="Proteomes" id="UP000192477"/>
    </source>
</evidence>
<dbReference type="AlphaFoldDB" id="A0A1V8YM16"/>
<dbReference type="STRING" id="112904.BH747_01510"/>
<sequence>MKLVILSLFFPLFLLFCFMYSNNNLSQEDKESTEQTEQTLVNQPFIVSERSKQSVTWKKKVVTLELYKRQLRTTLFHQFLTSKYQKRNFKVR</sequence>
<gene>
    <name evidence="1" type="ORF">BH747_01510</name>
</gene>
<organism evidence="1 2">
    <name type="scientific">Enterococcus villorum</name>
    <dbReference type="NCBI Taxonomy" id="112904"/>
    <lineage>
        <taxon>Bacteria</taxon>
        <taxon>Bacillati</taxon>
        <taxon>Bacillota</taxon>
        <taxon>Bacilli</taxon>
        <taxon>Lactobacillales</taxon>
        <taxon>Enterococcaceae</taxon>
        <taxon>Enterococcus</taxon>
    </lineage>
</organism>
<comment type="caution">
    <text evidence="1">The sequence shown here is derived from an EMBL/GenBank/DDBJ whole genome shotgun (WGS) entry which is preliminary data.</text>
</comment>
<accession>A0A1V8YM16</accession>
<dbReference type="Proteomes" id="UP000192477">
    <property type="component" value="Unassembled WGS sequence"/>
</dbReference>